<proteinExistence type="predicted"/>
<name>A0A8X6UPZ4_NEPPI</name>
<gene>
    <name evidence="2" type="primary">AVEN_194759_1</name>
    <name evidence="2" type="ORF">NPIL_207531</name>
</gene>
<organism evidence="2 3">
    <name type="scientific">Nephila pilipes</name>
    <name type="common">Giant wood spider</name>
    <name type="synonym">Nephila maculata</name>
    <dbReference type="NCBI Taxonomy" id="299642"/>
    <lineage>
        <taxon>Eukaryota</taxon>
        <taxon>Metazoa</taxon>
        <taxon>Ecdysozoa</taxon>
        <taxon>Arthropoda</taxon>
        <taxon>Chelicerata</taxon>
        <taxon>Arachnida</taxon>
        <taxon>Araneae</taxon>
        <taxon>Araneomorphae</taxon>
        <taxon>Entelegynae</taxon>
        <taxon>Araneoidea</taxon>
        <taxon>Nephilidae</taxon>
        <taxon>Nephila</taxon>
    </lineage>
</organism>
<evidence type="ECO:0000313" key="2">
    <source>
        <dbReference type="EMBL" id="GFU46327.1"/>
    </source>
</evidence>
<feature type="compositionally biased region" description="Low complexity" evidence="1">
    <location>
        <begin position="63"/>
        <end position="81"/>
    </location>
</feature>
<protein>
    <submittedName>
        <fullName evidence="2">Uncharacterized protein</fullName>
    </submittedName>
</protein>
<keyword evidence="3" id="KW-1185">Reference proteome</keyword>
<accession>A0A8X6UPZ4</accession>
<dbReference type="AlphaFoldDB" id="A0A8X6UPZ4"/>
<evidence type="ECO:0000313" key="3">
    <source>
        <dbReference type="Proteomes" id="UP000887013"/>
    </source>
</evidence>
<dbReference type="OrthoDB" id="6437380at2759"/>
<dbReference type="Proteomes" id="UP000887013">
    <property type="component" value="Unassembled WGS sequence"/>
</dbReference>
<evidence type="ECO:0000256" key="1">
    <source>
        <dbReference type="SAM" id="MobiDB-lite"/>
    </source>
</evidence>
<comment type="caution">
    <text evidence="2">The sequence shown here is derived from an EMBL/GenBank/DDBJ whole genome shotgun (WGS) entry which is preliminary data.</text>
</comment>
<feature type="region of interest" description="Disordered" evidence="1">
    <location>
        <begin position="18"/>
        <end position="89"/>
    </location>
</feature>
<dbReference type="EMBL" id="BMAW01086162">
    <property type="protein sequence ID" value="GFU46327.1"/>
    <property type="molecule type" value="Genomic_DNA"/>
</dbReference>
<sequence>MLKPTDITPPIIRAQTMSKHRTTVTISDPEEEEMNDIRLRRTSSRRRPPDHKYARFPPMVMISTPLPSDDPSDTPSPNPSSELVRISTL</sequence>
<reference evidence="2" key="1">
    <citation type="submission" date="2020-08" db="EMBL/GenBank/DDBJ databases">
        <title>Multicomponent nature underlies the extraordinary mechanical properties of spider dragline silk.</title>
        <authorList>
            <person name="Kono N."/>
            <person name="Nakamura H."/>
            <person name="Mori M."/>
            <person name="Yoshida Y."/>
            <person name="Ohtoshi R."/>
            <person name="Malay A.D."/>
            <person name="Moran D.A.P."/>
            <person name="Tomita M."/>
            <person name="Numata K."/>
            <person name="Arakawa K."/>
        </authorList>
    </citation>
    <scope>NUCLEOTIDE SEQUENCE</scope>
</reference>
<feature type="compositionally biased region" description="Basic residues" evidence="1">
    <location>
        <begin position="40"/>
        <end position="49"/>
    </location>
</feature>